<dbReference type="Proteomes" id="UP000177701">
    <property type="component" value="Unassembled WGS sequence"/>
</dbReference>
<reference evidence="4 5" key="1">
    <citation type="journal article" date="2016" name="Nat. Commun.">
        <title>Thousands of microbial genomes shed light on interconnected biogeochemical processes in an aquifer system.</title>
        <authorList>
            <person name="Anantharaman K."/>
            <person name="Brown C.T."/>
            <person name="Hug L.A."/>
            <person name="Sharon I."/>
            <person name="Castelle C.J."/>
            <person name="Probst A.J."/>
            <person name="Thomas B.C."/>
            <person name="Singh A."/>
            <person name="Wilkins M.J."/>
            <person name="Karaoz U."/>
            <person name="Brodie E.L."/>
            <person name="Williams K.H."/>
            <person name="Hubbard S.S."/>
            <person name="Banfield J.F."/>
        </authorList>
    </citation>
    <scope>NUCLEOTIDE SEQUENCE [LARGE SCALE GENOMIC DNA]</scope>
</reference>
<dbReference type="PANTHER" id="PTHR30408">
    <property type="entry name" value="TYPE-1 RESTRICTION ENZYME ECOKI SPECIFICITY PROTEIN"/>
    <property type="match status" value="1"/>
</dbReference>
<dbReference type="GO" id="GO:0003677">
    <property type="term" value="F:DNA binding"/>
    <property type="evidence" value="ECO:0007669"/>
    <property type="project" value="UniProtKB-KW"/>
</dbReference>
<gene>
    <name evidence="4" type="ORF">A2V47_07170</name>
</gene>
<comment type="caution">
    <text evidence="4">The sequence shown here is derived from an EMBL/GenBank/DDBJ whole genome shotgun (WGS) entry which is preliminary data.</text>
</comment>
<dbReference type="InterPro" id="IPR052021">
    <property type="entry name" value="Type-I_RS_S_subunit"/>
</dbReference>
<evidence type="ECO:0000313" key="5">
    <source>
        <dbReference type="Proteomes" id="UP000177701"/>
    </source>
</evidence>
<dbReference type="InterPro" id="IPR044946">
    <property type="entry name" value="Restrct_endonuc_typeI_TRD_sf"/>
</dbReference>
<evidence type="ECO:0008006" key="6">
    <source>
        <dbReference type="Google" id="ProtNLM"/>
    </source>
</evidence>
<organism evidence="4 5">
    <name type="scientific">Candidatus Sediminicultor quintus</name>
    <dbReference type="NCBI Taxonomy" id="1797291"/>
    <lineage>
        <taxon>Bacteria</taxon>
        <taxon>Pseudomonadati</taxon>
        <taxon>Atribacterota</taxon>
        <taxon>Candidatus Phoenicimicrobiia</taxon>
        <taxon>Candidatus Pheonicimicrobiales</taxon>
        <taxon>Candidatus Phoenicimicrobiaceae</taxon>
        <taxon>Candidatus Sediminicultor</taxon>
    </lineage>
</organism>
<dbReference type="AlphaFoldDB" id="A0A1F5A621"/>
<dbReference type="STRING" id="1797291.A2V47_07170"/>
<evidence type="ECO:0000256" key="3">
    <source>
        <dbReference type="SAM" id="Coils"/>
    </source>
</evidence>
<feature type="coiled-coil region" evidence="3">
    <location>
        <begin position="379"/>
        <end position="421"/>
    </location>
</feature>
<keyword evidence="2" id="KW-0238">DNA-binding</keyword>
<dbReference type="PANTHER" id="PTHR30408:SF12">
    <property type="entry name" value="TYPE I RESTRICTION ENZYME MJAVIII SPECIFICITY SUBUNIT"/>
    <property type="match status" value="1"/>
</dbReference>
<name>A0A1F5A621_9BACT</name>
<dbReference type="EMBL" id="MEYH01000095">
    <property type="protein sequence ID" value="OGD13989.1"/>
    <property type="molecule type" value="Genomic_DNA"/>
</dbReference>
<keyword evidence="3" id="KW-0175">Coiled coil</keyword>
<evidence type="ECO:0000313" key="4">
    <source>
        <dbReference type="EMBL" id="OGD13989.1"/>
    </source>
</evidence>
<protein>
    <recommendedName>
        <fullName evidence="6">Type I restriction modification DNA specificity domain-containing protein</fullName>
    </recommendedName>
</protein>
<dbReference type="Gene3D" id="3.90.220.20">
    <property type="entry name" value="DNA methylase specificity domains"/>
    <property type="match status" value="2"/>
</dbReference>
<accession>A0A1F5A621</accession>
<proteinExistence type="predicted"/>
<evidence type="ECO:0000256" key="1">
    <source>
        <dbReference type="ARBA" id="ARBA00022747"/>
    </source>
</evidence>
<keyword evidence="1" id="KW-0680">Restriction system</keyword>
<dbReference type="GO" id="GO:0009307">
    <property type="term" value="P:DNA restriction-modification system"/>
    <property type="evidence" value="ECO:0007669"/>
    <property type="project" value="UniProtKB-KW"/>
</dbReference>
<sequence length="421" mass="48981">MARISIVKLSEIEDVKRFDAGRYRASFLKLEKDLKKITIIKKLRYLVVEPVRIGYTPRDRDIYQDDIRIHFLKTDNLREGKIDFENSDFLPARSLSESDYLKFKNIVLTISGTHYDIIGRAAIFLDYYPQSVTNQNIAVIKTDENLLNPFYLTIFLNSKYGKQQLWMLSRQTEQFYLNCRELEELLIPLLDADFQQEIETLAQNSFDLIEKTKSLYSQAEKLLLEKLGLKGFQEKYELSYTANLSKVFGVHRIDAEYFQTTYDSFMGCLKEHSKIVKLKEFILDFQKLKALYEPEVGDFLLAKNIMPGIAYVVKEPVEGIAAGSILMLKINENKINKEYLALCINSIIGNLQIGREGGGSAIAHWRPEQIKNLQVPILNRKVQEEISSLIKQSHETKQRARKLWEETKRKVEKAIENEIRQ</sequence>
<dbReference type="SUPFAM" id="SSF116734">
    <property type="entry name" value="DNA methylase specificity domain"/>
    <property type="match status" value="2"/>
</dbReference>
<evidence type="ECO:0000256" key="2">
    <source>
        <dbReference type="ARBA" id="ARBA00023125"/>
    </source>
</evidence>